<proteinExistence type="predicted"/>
<gene>
    <name evidence="2" type="primary">g2031</name>
    <name evidence="2" type="ORF">EsDP_00002031</name>
</gene>
<dbReference type="Proteomes" id="UP001562357">
    <property type="component" value="Unassembled WGS sequence"/>
</dbReference>
<reference evidence="3" key="1">
    <citation type="submission" date="2024-06" db="EMBL/GenBank/DDBJ databases">
        <title>Draft Genome Sequences of Epichloe bromicola Strains Isolated from Elymus ciliaris.</title>
        <authorList>
            <consortium name="Epichloe bromicola genome sequencing consortium"/>
            <person name="Miura A."/>
            <person name="Imano S."/>
            <person name="Ashida A."/>
            <person name="Sato I."/>
            <person name="Chiba S."/>
            <person name="Tanaka A."/>
            <person name="Camagna M."/>
            <person name="Takemoto D."/>
        </authorList>
    </citation>
    <scope>NUCLEOTIDE SEQUENCE [LARGE SCALE GENOMIC DNA]</scope>
    <source>
        <strain evidence="3">DP</strain>
    </source>
</reference>
<keyword evidence="3" id="KW-1185">Reference proteome</keyword>
<organism evidence="2 3">
    <name type="scientific">Epichloe bromicola</name>
    <dbReference type="NCBI Taxonomy" id="79588"/>
    <lineage>
        <taxon>Eukaryota</taxon>
        <taxon>Fungi</taxon>
        <taxon>Dikarya</taxon>
        <taxon>Ascomycota</taxon>
        <taxon>Pezizomycotina</taxon>
        <taxon>Sordariomycetes</taxon>
        <taxon>Hypocreomycetidae</taxon>
        <taxon>Hypocreales</taxon>
        <taxon>Clavicipitaceae</taxon>
        <taxon>Epichloe</taxon>
    </lineage>
</organism>
<evidence type="ECO:0000313" key="3">
    <source>
        <dbReference type="Proteomes" id="UP001562357"/>
    </source>
</evidence>
<dbReference type="EMBL" id="BAAFGZ010000050">
    <property type="protein sequence ID" value="GAB0133627.1"/>
    <property type="molecule type" value="Genomic_DNA"/>
</dbReference>
<protein>
    <submittedName>
        <fullName evidence="2">Uncharacterized protein</fullName>
    </submittedName>
</protein>
<sequence length="427" mass="47838">MPSLDILKSSDTLRSGGISLSGKPQRPQHLSHMRSMRRKFSSCANLEQWEMLPAEVQQLPEIGISESLVRSSKAPASLGQESGILSMADTTTAEDLQGTAEIKSSCPNSPVIVSNMHFLAEDKPAALGREIRGHRNSEPCPSANFRTQQHTQQRTPGQDLSRKRSNSNPDKDSTSGTFKQTSNKGAFSTLQVPANASSVRNATESGSWSQSKRWMSQTSKERMIFQRMVTNLFHLGANNSPFVPQSPAELTAFRAEMADIKKKRLSREVGWRVATIERKRTRSKGSGGEAIKLVPFFQGKQFKDKLSPVFASPNCFKEHISRDNTQWVAWPSLPEFKDEGDKRSLQHGRRFPLPRLGISTPAIANVFENGHKTPWQMKTVKTDTRFIHPVTELADECNLAYEPPLTEQEIPYYLRIAIQTMEKELDD</sequence>
<accession>A0ABQ0CK33</accession>
<evidence type="ECO:0000313" key="2">
    <source>
        <dbReference type="EMBL" id="GAB0133627.1"/>
    </source>
</evidence>
<feature type="compositionally biased region" description="Polar residues" evidence="1">
    <location>
        <begin position="174"/>
        <end position="214"/>
    </location>
</feature>
<comment type="caution">
    <text evidence="2">The sequence shown here is derived from an EMBL/GenBank/DDBJ whole genome shotgun (WGS) entry which is preliminary data.</text>
</comment>
<feature type="compositionally biased region" description="Polar residues" evidence="1">
    <location>
        <begin position="144"/>
        <end position="158"/>
    </location>
</feature>
<feature type="region of interest" description="Disordered" evidence="1">
    <location>
        <begin position="132"/>
        <end position="214"/>
    </location>
</feature>
<name>A0ABQ0CK33_9HYPO</name>
<evidence type="ECO:0000256" key="1">
    <source>
        <dbReference type="SAM" id="MobiDB-lite"/>
    </source>
</evidence>